<evidence type="ECO:0000256" key="2">
    <source>
        <dbReference type="SAM" id="SignalP"/>
    </source>
</evidence>
<evidence type="ECO:0000313" key="5">
    <source>
        <dbReference type="Proteomes" id="UP000249203"/>
    </source>
</evidence>
<dbReference type="PROSITE" id="PS51257">
    <property type="entry name" value="PROKAR_LIPOPROTEIN"/>
    <property type="match status" value="1"/>
</dbReference>
<dbReference type="Proteomes" id="UP000249203">
    <property type="component" value="Unassembled WGS sequence"/>
</dbReference>
<comment type="caution">
    <text evidence="3">The sequence shown here is derived from an EMBL/GenBank/DDBJ whole genome shotgun (WGS) entry which is preliminary data.</text>
</comment>
<proteinExistence type="predicted"/>
<sequence length="218" mass="24590">MKKTRLSLALAAIFSLSLGLAACSDPDDQRGDPMDPAQETSAAEREARQQEVRDERNPTAETDDDDLWDAARDPSNQPAPAMGEYRNKEYREDLMAGDISELGDASDPQTVRTHEQEHAELQQTLREYLQRTRADNENQCAMLPYGHKPCGGPETYMVYSQKDMSDSDIEQLEQRVARYNQLDAFIKTTRGVMSNCQVTPEPEIRFENGRCVASQGRL</sequence>
<evidence type="ECO:0000313" key="3">
    <source>
        <dbReference type="EMBL" id="RAJ93614.1"/>
    </source>
</evidence>
<evidence type="ECO:0000313" key="6">
    <source>
        <dbReference type="Proteomes" id="UP000287865"/>
    </source>
</evidence>
<evidence type="ECO:0008006" key="7">
    <source>
        <dbReference type="Google" id="ProtNLM"/>
    </source>
</evidence>
<dbReference type="RefSeq" id="WP_111570366.1">
    <property type="nucleotide sequence ID" value="NZ_PIPK01000017.1"/>
</dbReference>
<feature type="signal peptide" evidence="2">
    <location>
        <begin position="1"/>
        <end position="21"/>
    </location>
</feature>
<evidence type="ECO:0000313" key="4">
    <source>
        <dbReference type="EMBL" id="RUO19068.1"/>
    </source>
</evidence>
<protein>
    <recommendedName>
        <fullName evidence="7">Lipoprotein</fullName>
    </recommendedName>
</protein>
<keyword evidence="6" id="KW-1185">Reference proteome</keyword>
<reference evidence="4 6" key="1">
    <citation type="journal article" date="2018" name="Front. Microbiol.">
        <title>Genome-Based Analysis Reveals the Taxonomy and Diversity of the Family Idiomarinaceae.</title>
        <authorList>
            <person name="Liu Y."/>
            <person name="Lai Q."/>
            <person name="Shao Z."/>
        </authorList>
    </citation>
    <scope>NUCLEOTIDE SEQUENCE [LARGE SCALE GENOMIC DNA]</scope>
    <source>
        <strain evidence="4 6">CF12-14</strain>
    </source>
</reference>
<accession>A0A327WPF1</accession>
<feature type="chain" id="PRO_5016467394" description="Lipoprotein" evidence="2">
    <location>
        <begin position="22"/>
        <end position="218"/>
    </location>
</feature>
<dbReference type="AlphaFoldDB" id="A0A327WPF1"/>
<feature type="compositionally biased region" description="Basic and acidic residues" evidence="1">
    <location>
        <begin position="42"/>
        <end position="58"/>
    </location>
</feature>
<evidence type="ECO:0000256" key="1">
    <source>
        <dbReference type="SAM" id="MobiDB-lite"/>
    </source>
</evidence>
<reference evidence="3 5" key="2">
    <citation type="submission" date="2018-06" db="EMBL/GenBank/DDBJ databases">
        <title>Genomic Encyclopedia of Type Strains, Phase III (KMG-III): the genomes of soil and plant-associated and newly described type strains.</title>
        <authorList>
            <person name="Whitman W."/>
        </authorList>
    </citation>
    <scope>NUCLEOTIDE SEQUENCE [LARGE SCALE GENOMIC DNA]</scope>
    <source>
        <strain evidence="3 5">CGMCC 1.15366</strain>
    </source>
</reference>
<dbReference type="Proteomes" id="UP000287865">
    <property type="component" value="Unassembled WGS sequence"/>
</dbReference>
<dbReference type="OrthoDB" id="8703681at2"/>
<keyword evidence="2" id="KW-0732">Signal</keyword>
<organism evidence="3 5">
    <name type="scientific">Aliidiomarina maris</name>
    <dbReference type="NCBI Taxonomy" id="531312"/>
    <lineage>
        <taxon>Bacteria</taxon>
        <taxon>Pseudomonadati</taxon>
        <taxon>Pseudomonadota</taxon>
        <taxon>Gammaproteobacteria</taxon>
        <taxon>Alteromonadales</taxon>
        <taxon>Idiomarinaceae</taxon>
        <taxon>Aliidiomarina</taxon>
    </lineage>
</organism>
<feature type="region of interest" description="Disordered" evidence="1">
    <location>
        <begin position="22"/>
        <end position="85"/>
    </location>
</feature>
<dbReference type="EMBL" id="QLMD01000017">
    <property type="protein sequence ID" value="RAJ93614.1"/>
    <property type="molecule type" value="Genomic_DNA"/>
</dbReference>
<dbReference type="EMBL" id="PIPK01000017">
    <property type="protein sequence ID" value="RUO19068.1"/>
    <property type="molecule type" value="Genomic_DNA"/>
</dbReference>
<name>A0A327WPF1_9GAMM</name>
<gene>
    <name evidence="3" type="ORF">B0I24_11720</name>
    <name evidence="4" type="ORF">CWE07_13225</name>
</gene>